<evidence type="ECO:0000313" key="1">
    <source>
        <dbReference type="EMBL" id="KAF9487867.1"/>
    </source>
</evidence>
<proteinExistence type="predicted"/>
<dbReference type="Proteomes" id="UP000807025">
    <property type="component" value="Unassembled WGS sequence"/>
</dbReference>
<evidence type="ECO:0000313" key="2">
    <source>
        <dbReference type="Proteomes" id="UP000807025"/>
    </source>
</evidence>
<dbReference type="OrthoDB" id="16464at2759"/>
<reference evidence="1" key="1">
    <citation type="submission" date="2020-11" db="EMBL/GenBank/DDBJ databases">
        <authorList>
            <consortium name="DOE Joint Genome Institute"/>
            <person name="Ahrendt S."/>
            <person name="Riley R."/>
            <person name="Andreopoulos W."/>
            <person name="Labutti K."/>
            <person name="Pangilinan J."/>
            <person name="Ruiz-Duenas F.J."/>
            <person name="Barrasa J.M."/>
            <person name="Sanchez-Garcia M."/>
            <person name="Camarero S."/>
            <person name="Miyauchi S."/>
            <person name="Serrano A."/>
            <person name="Linde D."/>
            <person name="Babiker R."/>
            <person name="Drula E."/>
            <person name="Ayuso-Fernandez I."/>
            <person name="Pacheco R."/>
            <person name="Padilla G."/>
            <person name="Ferreira P."/>
            <person name="Barriuso J."/>
            <person name="Kellner H."/>
            <person name="Castanera R."/>
            <person name="Alfaro M."/>
            <person name="Ramirez L."/>
            <person name="Pisabarro A.G."/>
            <person name="Kuo A."/>
            <person name="Tritt A."/>
            <person name="Lipzen A."/>
            <person name="He G."/>
            <person name="Yan M."/>
            <person name="Ng V."/>
            <person name="Cullen D."/>
            <person name="Martin F."/>
            <person name="Rosso M.-N."/>
            <person name="Henrissat B."/>
            <person name="Hibbett D."/>
            <person name="Martinez A.T."/>
            <person name="Grigoriev I.V."/>
        </authorList>
    </citation>
    <scope>NUCLEOTIDE SEQUENCE</scope>
    <source>
        <strain evidence="1">ATCC 90797</strain>
    </source>
</reference>
<accession>A0A9P6D1U8</accession>
<dbReference type="SUPFAM" id="SSF51735">
    <property type="entry name" value="NAD(P)-binding Rossmann-fold domains"/>
    <property type="match status" value="1"/>
</dbReference>
<dbReference type="EMBL" id="MU154744">
    <property type="protein sequence ID" value="KAF9487867.1"/>
    <property type="molecule type" value="Genomic_DNA"/>
</dbReference>
<dbReference type="Gene3D" id="3.40.50.720">
    <property type="entry name" value="NAD(P)-binding Rossmann-like Domain"/>
    <property type="match status" value="1"/>
</dbReference>
<sequence>MTDSSSKPSVLLFGGLNTYARALAAFLVPVDGEALVSHLRIVDKFSVYPPTTYLGSEFPKVLEKPKVEYQQRNLTVASAVASAFDPPEGQAPYDYVFDLTGEVRYDRTEVIQIKTTCTVARLIGLEAAKCKVKAYVRLQLPFYETHSKGAHNEKENSKPFSTIGTWWHETLRMLAAIPDLNLVILRIGFGYGPYTDFGSVTSAITVSSVYGYMKKPMRSLWSPGKNPTYTVHVEDIAGGLWSCAEWMAPLGRSKADEAAGEVIPFDNEKSKVSEVEGMPGADEKLVAPLFNLVSAPNHRMLISLTQYFQQTDDSKSTLLSVGETTTSFFGTTFEFFNFLQNAAAKWKLEEMVEDINEHHVGAWTEMITKSDPPIPNTPLTAYMDSYSLQKHVVAFDNSKIKEVVGYKLRHPEFNHEVIKDIINKWKAEGSWPNL</sequence>
<dbReference type="AlphaFoldDB" id="A0A9P6D1U8"/>
<protein>
    <submittedName>
        <fullName evidence="1">Uncharacterized protein</fullName>
    </submittedName>
</protein>
<dbReference type="InterPro" id="IPR036291">
    <property type="entry name" value="NAD(P)-bd_dom_sf"/>
</dbReference>
<comment type="caution">
    <text evidence="1">The sequence shown here is derived from an EMBL/GenBank/DDBJ whole genome shotgun (WGS) entry which is preliminary data.</text>
</comment>
<gene>
    <name evidence="1" type="ORF">BDN71DRAFT_1542569</name>
</gene>
<name>A0A9P6D1U8_PLEER</name>
<keyword evidence="2" id="KW-1185">Reference proteome</keyword>
<organism evidence="1 2">
    <name type="scientific">Pleurotus eryngii</name>
    <name type="common">Boletus of the steppes</name>
    <dbReference type="NCBI Taxonomy" id="5323"/>
    <lineage>
        <taxon>Eukaryota</taxon>
        <taxon>Fungi</taxon>
        <taxon>Dikarya</taxon>
        <taxon>Basidiomycota</taxon>
        <taxon>Agaricomycotina</taxon>
        <taxon>Agaricomycetes</taxon>
        <taxon>Agaricomycetidae</taxon>
        <taxon>Agaricales</taxon>
        <taxon>Pleurotineae</taxon>
        <taxon>Pleurotaceae</taxon>
        <taxon>Pleurotus</taxon>
    </lineage>
</organism>